<dbReference type="OMA" id="PKYCGRK"/>
<dbReference type="InterPro" id="IPR036908">
    <property type="entry name" value="RlpA-like_sf"/>
</dbReference>
<name>A0A0F9XIQ5_TRIHA</name>
<dbReference type="PANTHER" id="PTHR31836:SF28">
    <property type="entry name" value="SRCR DOMAIN-CONTAINING PROTEIN-RELATED"/>
    <property type="match status" value="1"/>
</dbReference>
<evidence type="ECO:0008006" key="5">
    <source>
        <dbReference type="Google" id="ProtNLM"/>
    </source>
</evidence>
<evidence type="ECO:0000256" key="1">
    <source>
        <dbReference type="ARBA" id="ARBA00022729"/>
    </source>
</evidence>
<protein>
    <recommendedName>
        <fullName evidence="5">RlpA-like protein double-psi beta-barrel domain-containing protein</fullName>
    </recommendedName>
</protein>
<gene>
    <name evidence="3" type="ORF">THAR02_03476</name>
</gene>
<sequence length="152" mass="16060">MFAKTAVVILAAAASLVSALPEPPSRVKSAPEAKRTNHWGTGTVYDQMGAYGSCGEKHGDNELIVALTPSWQGNGYPPKYCGRKVFIQNTGSNDGVGGAGRTIIATVKDTCPGCPSADSIDLSHGAWNQLTNYAPFGTVNIEWHFCNENGQC</sequence>
<keyword evidence="1 2" id="KW-0732">Signal</keyword>
<feature type="signal peptide" evidence="2">
    <location>
        <begin position="1"/>
        <end position="19"/>
    </location>
</feature>
<reference evidence="4" key="1">
    <citation type="journal article" date="2015" name="Genome Announc.">
        <title>Draft whole-genome sequence of the biocontrol agent Trichoderma harzianum T6776.</title>
        <authorList>
            <person name="Baroncelli R."/>
            <person name="Piaggeschi G."/>
            <person name="Fiorini L."/>
            <person name="Bertolini E."/>
            <person name="Zapparata A."/>
            <person name="Pe M.E."/>
            <person name="Sarrocco S."/>
            <person name="Vannacci G."/>
        </authorList>
    </citation>
    <scope>NUCLEOTIDE SEQUENCE [LARGE SCALE GENOMIC DNA]</scope>
    <source>
        <strain evidence="4">T6776</strain>
    </source>
</reference>
<evidence type="ECO:0000313" key="4">
    <source>
        <dbReference type="Proteomes" id="UP000034112"/>
    </source>
</evidence>
<dbReference type="PANTHER" id="PTHR31836">
    <property type="match status" value="1"/>
</dbReference>
<dbReference type="SUPFAM" id="SSF50685">
    <property type="entry name" value="Barwin-like endoglucanases"/>
    <property type="match status" value="1"/>
</dbReference>
<organism evidence="3 4">
    <name type="scientific">Trichoderma harzianum</name>
    <name type="common">Hypocrea lixii</name>
    <dbReference type="NCBI Taxonomy" id="5544"/>
    <lineage>
        <taxon>Eukaryota</taxon>
        <taxon>Fungi</taxon>
        <taxon>Dikarya</taxon>
        <taxon>Ascomycota</taxon>
        <taxon>Pezizomycotina</taxon>
        <taxon>Sordariomycetes</taxon>
        <taxon>Hypocreomycetidae</taxon>
        <taxon>Hypocreales</taxon>
        <taxon>Hypocreaceae</taxon>
        <taxon>Trichoderma</taxon>
    </lineage>
</organism>
<dbReference type="InterPro" id="IPR051477">
    <property type="entry name" value="Expansin_CellWall"/>
</dbReference>
<comment type="caution">
    <text evidence="3">The sequence shown here is derived from an EMBL/GenBank/DDBJ whole genome shotgun (WGS) entry which is preliminary data.</text>
</comment>
<feature type="chain" id="PRO_5002529968" description="RlpA-like protein double-psi beta-barrel domain-containing protein" evidence="2">
    <location>
        <begin position="20"/>
        <end position="152"/>
    </location>
</feature>
<dbReference type="CDD" id="cd22191">
    <property type="entry name" value="DPBB_RlpA_EXP_N-like"/>
    <property type="match status" value="1"/>
</dbReference>
<dbReference type="OrthoDB" id="406505at2759"/>
<dbReference type="Proteomes" id="UP000034112">
    <property type="component" value="Unassembled WGS sequence"/>
</dbReference>
<accession>A0A0F9XIQ5</accession>
<dbReference type="AlphaFoldDB" id="A0A0F9XIQ5"/>
<dbReference type="Gene3D" id="2.40.40.10">
    <property type="entry name" value="RlpA-like domain"/>
    <property type="match status" value="1"/>
</dbReference>
<proteinExistence type="predicted"/>
<evidence type="ECO:0000313" key="3">
    <source>
        <dbReference type="EMBL" id="KKP04400.1"/>
    </source>
</evidence>
<dbReference type="EMBL" id="JOKZ01000078">
    <property type="protein sequence ID" value="KKP04400.1"/>
    <property type="molecule type" value="Genomic_DNA"/>
</dbReference>
<evidence type="ECO:0000256" key="2">
    <source>
        <dbReference type="SAM" id="SignalP"/>
    </source>
</evidence>